<dbReference type="PANTHER" id="PTHR28450">
    <property type="entry name" value="FANCONI ANEMIA GROUP B PROTEIN"/>
    <property type="match status" value="1"/>
</dbReference>
<dbReference type="InterPro" id="IPR033333">
    <property type="entry name" value="FANCB"/>
</dbReference>
<dbReference type="GO" id="GO:1905168">
    <property type="term" value="P:positive regulation of double-strand break repair via homologous recombination"/>
    <property type="evidence" value="ECO:0007669"/>
    <property type="project" value="TreeGrafter"/>
</dbReference>
<dbReference type="EnsemblMetazoa" id="BGLB038549-RA">
    <property type="protein sequence ID" value="BGLB038549-PA"/>
    <property type="gene ID" value="BGLB038549"/>
</dbReference>
<accession>A0A2C9M571</accession>
<sequence>MSNGDFLFVWKKYIFITFFKSSKLYLEWMEHSNVLSPSQSQYSGLFTEKSPLGTPFDEELGESLEENVKKISRSVLDILADEIDIFKVDFTFDITTLREVPVILLKSKSREKGKISKLSSAPVQEQKQQIYVVGIKETVQAQNKSTMVNEHCSQKGDANYDPSCQKVHFELVKLNVIHIVDYLGHINKSTLCLLPNFQILYINKHLKTVIFHHHDVNSRSNNAQHFKLECDLKTETCFKIADVFHKFGCGITCVLLSLQSKESTEFLSLHISLANKSEGVSQSILFELKQVPLCVSMSEEVLKIAKHVQIISAALVLSCSTKLEVKLSALVVLTHTGYLLKIVNGAIVSHVNIMSHPEAEACCGEAWGGSCIKIVNLRDLDGEDVKMIAVQIDNFCCLIDLSIEKIVKTWSNVHTVSCFSDQQYGQWSLIVVLLPYGGGHPDKSILYRLNESDIILVDEKNVDENSRQKEKRSNFMHEEGKVGLLEKPRQALLFQEKMCEAALRESESLLHKKMAFLSSAWKRLSQTPAEKGQFSCQESLIPLFESTTIAESDDQMNCERPTVDSHCLLPAAMWRRSLDNLLIVGLTVTNCSTRCVRQVYLKLIPSQCDVTVAAQVDSVSKTGVSRAASLETETALLPGHSLNVFSYVDINQVFDGNSVKLLAFICYQRINTAVSINGPEYIDQFYSEIIVTPEDIINGNDSLHKFCPTHNDTGNKLTSVELQALDVIQTCHNFIVQSLFSSVSCMRQNLMDHPHFLHLEWVKQYIVIASSPLRMCRVQPLEQTSRHKMHIKLYARSQHEILLLVSFLSSLLPKDITIVPEAPKSLFYIQDTGKKLLEKTSSYIRRTREALMGAAEVTGCKEEHILKTDEHRAEDESKKVKNKKASQKCDAGEVPKVKRSKKR</sequence>
<dbReference type="VEuPathDB" id="VectorBase:BGLAX_047157"/>
<dbReference type="KEGG" id="bgt:106080350"/>
<dbReference type="AlphaFoldDB" id="A0A2C9M571"/>
<proteinExistence type="predicted"/>
<dbReference type="EnsemblMetazoa" id="BGLB038549-RB">
    <property type="protein sequence ID" value="BGLB038549-PB"/>
    <property type="gene ID" value="BGLB038549"/>
</dbReference>
<name>A0A2C9M571_BIOGL</name>
<gene>
    <name evidence="2" type="primary">106080350</name>
</gene>
<dbReference type="GO" id="GO:0036297">
    <property type="term" value="P:interstrand cross-link repair"/>
    <property type="evidence" value="ECO:0007669"/>
    <property type="project" value="InterPro"/>
</dbReference>
<dbReference type="STRING" id="6526.A0A2C9M571"/>
<dbReference type="EnsemblMetazoa" id="BGLB038549-RD">
    <property type="protein sequence ID" value="BGLB038549-PD"/>
    <property type="gene ID" value="BGLB038549"/>
</dbReference>
<organism evidence="2 3">
    <name type="scientific">Biomphalaria glabrata</name>
    <name type="common">Bloodfluke planorb</name>
    <name type="synonym">Freshwater snail</name>
    <dbReference type="NCBI Taxonomy" id="6526"/>
    <lineage>
        <taxon>Eukaryota</taxon>
        <taxon>Metazoa</taxon>
        <taxon>Spiralia</taxon>
        <taxon>Lophotrochozoa</taxon>
        <taxon>Mollusca</taxon>
        <taxon>Gastropoda</taxon>
        <taxon>Heterobranchia</taxon>
        <taxon>Euthyneura</taxon>
        <taxon>Panpulmonata</taxon>
        <taxon>Hygrophila</taxon>
        <taxon>Lymnaeoidea</taxon>
        <taxon>Planorbidae</taxon>
        <taxon>Biomphalaria</taxon>
    </lineage>
</organism>
<dbReference type="GO" id="GO:0043240">
    <property type="term" value="C:Fanconi anaemia nuclear complex"/>
    <property type="evidence" value="ECO:0007669"/>
    <property type="project" value="InterPro"/>
</dbReference>
<dbReference type="EnsemblMetazoa" id="BGLB038549-RC">
    <property type="protein sequence ID" value="BGLB038549-PC"/>
    <property type="gene ID" value="BGLB038549"/>
</dbReference>
<feature type="compositionally biased region" description="Basic and acidic residues" evidence="1">
    <location>
        <begin position="865"/>
        <end position="879"/>
    </location>
</feature>
<evidence type="ECO:0000256" key="1">
    <source>
        <dbReference type="SAM" id="MobiDB-lite"/>
    </source>
</evidence>
<feature type="region of interest" description="Disordered" evidence="1">
    <location>
        <begin position="865"/>
        <end position="903"/>
    </location>
</feature>
<dbReference type="GO" id="GO:2000042">
    <property type="term" value="P:negative regulation of double-strand break repair via homologous recombination"/>
    <property type="evidence" value="ECO:0007669"/>
    <property type="project" value="TreeGrafter"/>
</dbReference>
<protein>
    <submittedName>
        <fullName evidence="2">Uncharacterized protein</fullName>
    </submittedName>
</protein>
<reference evidence="2" key="1">
    <citation type="submission" date="2020-05" db="UniProtKB">
        <authorList>
            <consortium name="EnsemblMetazoa"/>
        </authorList>
    </citation>
    <scope>IDENTIFICATION</scope>
    <source>
        <strain evidence="2">BB02</strain>
    </source>
</reference>
<dbReference type="VEuPathDB" id="VectorBase:BGLB038549"/>
<dbReference type="OrthoDB" id="6077334at2759"/>
<dbReference type="EnsemblMetazoa" id="BGLB038549-RE">
    <property type="protein sequence ID" value="BGLB038549-PE"/>
    <property type="gene ID" value="BGLB038549"/>
</dbReference>
<dbReference type="GO" id="GO:1990414">
    <property type="term" value="P:replication-born double-strand break repair via sister chromatid exchange"/>
    <property type="evidence" value="ECO:0007669"/>
    <property type="project" value="TreeGrafter"/>
</dbReference>
<evidence type="ECO:0000313" key="3">
    <source>
        <dbReference type="Proteomes" id="UP000076420"/>
    </source>
</evidence>
<dbReference type="Proteomes" id="UP000076420">
    <property type="component" value="Unassembled WGS sequence"/>
</dbReference>
<dbReference type="PANTHER" id="PTHR28450:SF1">
    <property type="entry name" value="FANCONI ANEMIA GROUP B PROTEIN"/>
    <property type="match status" value="1"/>
</dbReference>
<evidence type="ECO:0000313" key="2">
    <source>
        <dbReference type="EnsemblMetazoa" id="BGLB038549-PE"/>
    </source>
</evidence>